<protein>
    <recommendedName>
        <fullName evidence="3">DUF2750 domain-containing protein</fullName>
    </recommendedName>
</protein>
<dbReference type="AlphaFoldDB" id="A0A081K9S8"/>
<comment type="caution">
    <text evidence="1">The sequence shown here is derived from an EMBL/GenBank/DDBJ whole genome shotgun (WGS) entry which is preliminary data.</text>
</comment>
<evidence type="ECO:0000313" key="1">
    <source>
        <dbReference type="EMBL" id="KEI70904.1"/>
    </source>
</evidence>
<name>A0A081K9S8_9GAMM</name>
<keyword evidence="2" id="KW-1185">Reference proteome</keyword>
<dbReference type="Pfam" id="PF11042">
    <property type="entry name" value="DUF2750"/>
    <property type="match status" value="1"/>
</dbReference>
<dbReference type="RefSeq" id="WP_020580459.1">
    <property type="nucleotide sequence ID" value="NZ_JOJP01000001.1"/>
</dbReference>
<gene>
    <name evidence="1" type="ORF">GV64_09250</name>
</gene>
<evidence type="ECO:0000313" key="2">
    <source>
        <dbReference type="Proteomes" id="UP000027997"/>
    </source>
</evidence>
<proteinExistence type="predicted"/>
<organism evidence="1 2">
    <name type="scientific">Endozoicomonas elysicola</name>
    <dbReference type="NCBI Taxonomy" id="305900"/>
    <lineage>
        <taxon>Bacteria</taxon>
        <taxon>Pseudomonadati</taxon>
        <taxon>Pseudomonadota</taxon>
        <taxon>Gammaproteobacteria</taxon>
        <taxon>Oceanospirillales</taxon>
        <taxon>Endozoicomonadaceae</taxon>
        <taxon>Endozoicomonas</taxon>
    </lineage>
</organism>
<sequence>MTYKLNDKQFESIQKLADHERYDYFLKKVADWEEIWSLHSPEGWVELSSSDGEECLPIWPHPDFAKAWAVDDWSDCQPKAITLEVWLERWTPGLERDNTMLAVFPVDEEEGLVVAPSELKEAILGELEQG</sequence>
<dbReference type="STRING" id="305900.GV64_09250"/>
<dbReference type="eggNOG" id="ENOG5031V4J">
    <property type="taxonomic scope" value="Bacteria"/>
</dbReference>
<evidence type="ECO:0008006" key="3">
    <source>
        <dbReference type="Google" id="ProtNLM"/>
    </source>
</evidence>
<dbReference type="EMBL" id="JOJP01000001">
    <property type="protein sequence ID" value="KEI70904.1"/>
    <property type="molecule type" value="Genomic_DNA"/>
</dbReference>
<dbReference type="InterPro" id="IPR021284">
    <property type="entry name" value="DUF2750"/>
</dbReference>
<reference evidence="1 2" key="1">
    <citation type="submission" date="2014-06" db="EMBL/GenBank/DDBJ databases">
        <title>Whole Genome Sequences of Three Symbiotic Endozoicomonas Bacteria.</title>
        <authorList>
            <person name="Neave M.J."/>
            <person name="Apprill A."/>
            <person name="Voolstra C.R."/>
        </authorList>
    </citation>
    <scope>NUCLEOTIDE SEQUENCE [LARGE SCALE GENOMIC DNA]</scope>
    <source>
        <strain evidence="1 2">DSM 22380</strain>
    </source>
</reference>
<dbReference type="Proteomes" id="UP000027997">
    <property type="component" value="Unassembled WGS sequence"/>
</dbReference>
<accession>A0A081K9S8</accession>